<name>A0AAU8IGG4_9BACL</name>
<dbReference type="InterPro" id="IPR051158">
    <property type="entry name" value="Metallophosphoesterase_sf"/>
</dbReference>
<dbReference type="CDD" id="cd07385">
    <property type="entry name" value="MPP_YkuE_C"/>
    <property type="match status" value="1"/>
</dbReference>
<dbReference type="GO" id="GO:0008758">
    <property type="term" value="F:UDP-2,3-diacylglucosamine hydrolase activity"/>
    <property type="evidence" value="ECO:0007669"/>
    <property type="project" value="TreeGrafter"/>
</dbReference>
<reference evidence="4" key="1">
    <citation type="submission" date="2024-06" db="EMBL/GenBank/DDBJ databases">
        <authorList>
            <person name="Fan A."/>
            <person name="Zhang F.Y."/>
            <person name="Zhang L."/>
        </authorList>
    </citation>
    <scope>NUCLEOTIDE SEQUENCE</scope>
    <source>
        <strain evidence="4">Y61</strain>
    </source>
</reference>
<organism evidence="4">
    <name type="scientific">Sporolactobacillus sp. Y61</name>
    <dbReference type="NCBI Taxonomy" id="3160863"/>
    <lineage>
        <taxon>Bacteria</taxon>
        <taxon>Bacillati</taxon>
        <taxon>Bacillota</taxon>
        <taxon>Bacilli</taxon>
        <taxon>Bacillales</taxon>
        <taxon>Sporolactobacillaceae</taxon>
        <taxon>Sporolactobacillus</taxon>
    </lineage>
</organism>
<dbReference type="SUPFAM" id="SSF56300">
    <property type="entry name" value="Metallo-dependent phosphatases"/>
    <property type="match status" value="1"/>
</dbReference>
<protein>
    <submittedName>
        <fullName evidence="4">Metallophosphoesterase</fullName>
    </submittedName>
</protein>
<dbReference type="AlphaFoldDB" id="A0AAU8IGG4"/>
<accession>A0AAU8IGG4</accession>
<feature type="domain" description="Calcineurin-like phosphoesterase" evidence="3">
    <location>
        <begin position="46"/>
        <end position="208"/>
    </location>
</feature>
<evidence type="ECO:0000313" key="4">
    <source>
        <dbReference type="EMBL" id="XCJ17620.1"/>
    </source>
</evidence>
<gene>
    <name evidence="4" type="ORF">ABNN70_03720</name>
</gene>
<dbReference type="Pfam" id="PF00149">
    <property type="entry name" value="Metallophos"/>
    <property type="match status" value="1"/>
</dbReference>
<keyword evidence="2" id="KW-0378">Hydrolase</keyword>
<dbReference type="GO" id="GO:0046872">
    <property type="term" value="F:metal ion binding"/>
    <property type="evidence" value="ECO:0007669"/>
    <property type="project" value="UniProtKB-KW"/>
</dbReference>
<proteinExistence type="predicted"/>
<dbReference type="PANTHER" id="PTHR31302:SF31">
    <property type="entry name" value="PHOSPHODIESTERASE YAEI"/>
    <property type="match status" value="1"/>
</dbReference>
<sequence>MVKRMELVIFFLLLLSFLLKIYHDTQFFKMNRVTVQSDKIHSESEIRIVQISDLHDKVFGKNNKRFITAVEKTHADAIVLTGDLINTNTRSFIPVFSLIERISTKNKQIYFVSGNHDWTNPKYNLLLKGLQERGVRLLNNKQTQIVANGVPVNLVGVDDPSTDHEDLNKAFRNVDKSQYTILLAHDPAVTEEYPNIPAELILSGHTHGGQIRLPLIGALIAPGQGFFPRLDKGLFKLHPNQFLYVDSGLGTSVLPVRLFNQSQFSLITIREK</sequence>
<dbReference type="InterPro" id="IPR004843">
    <property type="entry name" value="Calcineurin-like_PHP"/>
</dbReference>
<dbReference type="InterPro" id="IPR029052">
    <property type="entry name" value="Metallo-depent_PP-like"/>
</dbReference>
<dbReference type="RefSeq" id="WP_353948783.1">
    <property type="nucleotide sequence ID" value="NZ_CP159510.1"/>
</dbReference>
<evidence type="ECO:0000259" key="3">
    <source>
        <dbReference type="Pfam" id="PF00149"/>
    </source>
</evidence>
<dbReference type="GO" id="GO:0016020">
    <property type="term" value="C:membrane"/>
    <property type="evidence" value="ECO:0007669"/>
    <property type="project" value="GOC"/>
</dbReference>
<dbReference type="GO" id="GO:0009245">
    <property type="term" value="P:lipid A biosynthetic process"/>
    <property type="evidence" value="ECO:0007669"/>
    <property type="project" value="TreeGrafter"/>
</dbReference>
<dbReference type="Gene3D" id="3.60.21.10">
    <property type="match status" value="1"/>
</dbReference>
<keyword evidence="1" id="KW-0479">Metal-binding</keyword>
<dbReference type="EMBL" id="CP159510">
    <property type="protein sequence ID" value="XCJ17620.1"/>
    <property type="molecule type" value="Genomic_DNA"/>
</dbReference>
<dbReference type="PANTHER" id="PTHR31302">
    <property type="entry name" value="TRANSMEMBRANE PROTEIN WITH METALLOPHOSPHOESTERASE DOMAIN-RELATED"/>
    <property type="match status" value="1"/>
</dbReference>
<evidence type="ECO:0000256" key="2">
    <source>
        <dbReference type="ARBA" id="ARBA00022801"/>
    </source>
</evidence>
<evidence type="ECO:0000256" key="1">
    <source>
        <dbReference type="ARBA" id="ARBA00022723"/>
    </source>
</evidence>